<proteinExistence type="predicted"/>
<evidence type="ECO:0000313" key="2">
    <source>
        <dbReference type="Proteomes" id="UP000526233"/>
    </source>
</evidence>
<gene>
    <name evidence="1" type="ORF">EHE22_18960</name>
</gene>
<protein>
    <submittedName>
        <fullName evidence="1">Uncharacterized protein</fullName>
    </submittedName>
</protein>
<dbReference type="Proteomes" id="UP000526233">
    <property type="component" value="Unassembled WGS sequence"/>
</dbReference>
<organism evidence="1 2">
    <name type="scientific">Brucella pseudogrignonensis</name>
    <dbReference type="NCBI Taxonomy" id="419475"/>
    <lineage>
        <taxon>Bacteria</taxon>
        <taxon>Pseudomonadati</taxon>
        <taxon>Pseudomonadota</taxon>
        <taxon>Alphaproteobacteria</taxon>
        <taxon>Hyphomicrobiales</taxon>
        <taxon>Brucellaceae</taxon>
        <taxon>Brucella/Ochrobactrum group</taxon>
        <taxon>Brucella</taxon>
    </lineage>
</organism>
<reference evidence="1 2" key="1">
    <citation type="submission" date="2018-11" db="EMBL/GenBank/DDBJ databases">
        <title>Genome sequencing and analysis.</title>
        <authorList>
            <person name="Huang Y.-T."/>
        </authorList>
    </citation>
    <scope>NUCLEOTIDE SEQUENCE [LARGE SCALE GENOMIC DNA]</scope>
    <source>
        <strain evidence="1 2">SHIN</strain>
    </source>
</reference>
<accession>A0A7Y3WYP2</accession>
<comment type="caution">
    <text evidence="1">The sequence shown here is derived from an EMBL/GenBank/DDBJ whole genome shotgun (WGS) entry which is preliminary data.</text>
</comment>
<evidence type="ECO:0000313" key="1">
    <source>
        <dbReference type="EMBL" id="NNV22496.1"/>
    </source>
</evidence>
<dbReference type="RefSeq" id="WP_171380139.1">
    <property type="nucleotide sequence ID" value="NZ_PKQI01000003.1"/>
</dbReference>
<dbReference type="AlphaFoldDB" id="A0A7Y3WYP2"/>
<sequence length="225" mass="25213">MSRFATSFDDKIWDIDMEAAIVADQHDVDNHLAQMGLTRDDLIRSVRYAESERALCTDNDPVGFANMTVYARAGRKLREILLPRGWEKDDTNNQCAVKNPKTKVRIVPCNFDDGAGNRLQTPANKSPKGEVSRRKSLCNRTAWLPGLVPIEAPVDADGHETWLLGMRIDDNSPTGAELSLPVDFDGSYFTQFGKRIILLDGSEEKITELSDDDAFEIIDITVKRK</sequence>
<name>A0A7Y3WYP2_9HYPH</name>
<dbReference type="EMBL" id="PKQI01000003">
    <property type="protein sequence ID" value="NNV22496.1"/>
    <property type="molecule type" value="Genomic_DNA"/>
</dbReference>